<organism evidence="8 9">
    <name type="scientific">Mucilaginibacter pocheonensis</name>
    <dbReference type="NCBI Taxonomy" id="398050"/>
    <lineage>
        <taxon>Bacteria</taxon>
        <taxon>Pseudomonadati</taxon>
        <taxon>Bacteroidota</taxon>
        <taxon>Sphingobacteriia</taxon>
        <taxon>Sphingobacteriales</taxon>
        <taxon>Sphingobacteriaceae</taxon>
        <taxon>Mucilaginibacter</taxon>
    </lineage>
</organism>
<dbReference type="InterPro" id="IPR005111">
    <property type="entry name" value="MoeA_C_domain_IV"/>
</dbReference>
<comment type="cofactor">
    <cofactor evidence="6">
        <name>Mg(2+)</name>
        <dbReference type="ChEBI" id="CHEBI:18420"/>
    </cofactor>
</comment>
<dbReference type="Gene3D" id="2.170.190.11">
    <property type="entry name" value="Molybdopterin biosynthesis moea protein, domain 3"/>
    <property type="match status" value="1"/>
</dbReference>
<dbReference type="PANTHER" id="PTHR10192">
    <property type="entry name" value="MOLYBDOPTERIN BIOSYNTHESIS PROTEIN"/>
    <property type="match status" value="1"/>
</dbReference>
<feature type="domain" description="MoaB/Mog" evidence="7">
    <location>
        <begin position="176"/>
        <end position="315"/>
    </location>
</feature>
<evidence type="ECO:0000256" key="5">
    <source>
        <dbReference type="ARBA" id="ARBA00047317"/>
    </source>
</evidence>
<keyword evidence="6" id="KW-0479">Metal-binding</keyword>
<sequence length="398" mass="43873">MTTVEEAGKLILAQLKDYGTESLPFEQALGRVLAEAIKADRDLPPFNRVTMDGIAINYQAVENGILTFKIKATQAAGDEPVAIDELDECIEIMTGAVIPASVNTVIRYEDVAIRAGLASIHVRDIKHGQNLHLQGTDKKQGAVLAEPGLLITPAIISLAASVGKTHLLVKKLPRVVIISSGDELVDVHETPSPYQIRKSNSYTVKAVLQQHSLQPDIIHIPDDPAITKTQIQQCLQNYDVLLLSGGISMGKFDYIPQALEDLQVEKVFHKVAQRPGKPFWFGRYQSGAVVFAFPGNPVATFMCLHRYFLTWLRATLGLPEQLPVYAVLNRDFQFQPPIQYFLQVKLQSNPQGQLMASPIEGNGSGDFANLADTDAFLELPAEKSDFKKGEVFKVLRFD</sequence>
<gene>
    <name evidence="8" type="ORF">J2W55_001096</name>
</gene>
<protein>
    <recommendedName>
        <fullName evidence="6">Molybdopterin molybdenumtransferase</fullName>
        <ecNumber evidence="6">2.10.1.1</ecNumber>
    </recommendedName>
</protein>
<dbReference type="Gene3D" id="3.90.105.10">
    <property type="entry name" value="Molybdopterin biosynthesis moea protein, domain 2"/>
    <property type="match status" value="1"/>
</dbReference>
<dbReference type="CDD" id="cd00887">
    <property type="entry name" value="MoeA"/>
    <property type="match status" value="1"/>
</dbReference>
<comment type="function">
    <text evidence="1 6">Catalyzes the insertion of molybdate into adenylated molybdopterin with the concomitant release of AMP.</text>
</comment>
<evidence type="ECO:0000256" key="2">
    <source>
        <dbReference type="ARBA" id="ARBA00005046"/>
    </source>
</evidence>
<dbReference type="RefSeq" id="WP_310092834.1">
    <property type="nucleotide sequence ID" value="NZ_JAVDUU010000001.1"/>
</dbReference>
<keyword evidence="6" id="KW-0460">Magnesium</keyword>
<dbReference type="InterPro" id="IPR036688">
    <property type="entry name" value="MoeA_C_domain_IV_sf"/>
</dbReference>
<evidence type="ECO:0000256" key="6">
    <source>
        <dbReference type="RuleBase" id="RU365090"/>
    </source>
</evidence>
<evidence type="ECO:0000256" key="3">
    <source>
        <dbReference type="ARBA" id="ARBA00010763"/>
    </source>
</evidence>
<dbReference type="PANTHER" id="PTHR10192:SF5">
    <property type="entry name" value="GEPHYRIN"/>
    <property type="match status" value="1"/>
</dbReference>
<dbReference type="Pfam" id="PF03454">
    <property type="entry name" value="MoeA_C"/>
    <property type="match status" value="1"/>
</dbReference>
<dbReference type="InterPro" id="IPR001453">
    <property type="entry name" value="MoaB/Mog_dom"/>
</dbReference>
<evidence type="ECO:0000313" key="9">
    <source>
        <dbReference type="Proteomes" id="UP001247620"/>
    </source>
</evidence>
<comment type="pathway">
    <text evidence="2 6">Cofactor biosynthesis; molybdopterin biosynthesis.</text>
</comment>
<dbReference type="GO" id="GO:0061599">
    <property type="term" value="F:molybdopterin molybdotransferase activity"/>
    <property type="evidence" value="ECO:0007669"/>
    <property type="project" value="UniProtKB-EC"/>
</dbReference>
<dbReference type="SUPFAM" id="SSF53218">
    <property type="entry name" value="Molybdenum cofactor biosynthesis proteins"/>
    <property type="match status" value="1"/>
</dbReference>
<dbReference type="Gene3D" id="2.40.340.10">
    <property type="entry name" value="MoeA, C-terminal, domain IV"/>
    <property type="match status" value="1"/>
</dbReference>
<dbReference type="InterPro" id="IPR038987">
    <property type="entry name" value="MoeA-like"/>
</dbReference>
<comment type="catalytic activity">
    <reaction evidence="5">
        <text>adenylyl-molybdopterin + molybdate = Mo-molybdopterin + AMP + H(+)</text>
        <dbReference type="Rhea" id="RHEA:35047"/>
        <dbReference type="ChEBI" id="CHEBI:15378"/>
        <dbReference type="ChEBI" id="CHEBI:36264"/>
        <dbReference type="ChEBI" id="CHEBI:62727"/>
        <dbReference type="ChEBI" id="CHEBI:71302"/>
        <dbReference type="ChEBI" id="CHEBI:456215"/>
        <dbReference type="EC" id="2.10.1.1"/>
    </reaction>
</comment>
<dbReference type="PROSITE" id="PS01079">
    <property type="entry name" value="MOCF_BIOSYNTHESIS_2"/>
    <property type="match status" value="1"/>
</dbReference>
<comment type="similarity">
    <text evidence="3 6">Belongs to the MoeA family.</text>
</comment>
<dbReference type="EC" id="2.10.1.1" evidence="6"/>
<dbReference type="InterPro" id="IPR036425">
    <property type="entry name" value="MoaB/Mog-like_dom_sf"/>
</dbReference>
<dbReference type="SUPFAM" id="SSF63882">
    <property type="entry name" value="MoeA N-terminal region -like"/>
    <property type="match status" value="1"/>
</dbReference>
<keyword evidence="6" id="KW-0500">Molybdenum</keyword>
<dbReference type="InterPro" id="IPR036135">
    <property type="entry name" value="MoeA_linker/N_sf"/>
</dbReference>
<keyword evidence="9" id="KW-1185">Reference proteome</keyword>
<dbReference type="EMBL" id="JAVDUU010000001">
    <property type="protein sequence ID" value="MDR6941268.1"/>
    <property type="molecule type" value="Genomic_DNA"/>
</dbReference>
<reference evidence="8 9" key="1">
    <citation type="submission" date="2023-07" db="EMBL/GenBank/DDBJ databases">
        <title>Sorghum-associated microbial communities from plants grown in Nebraska, USA.</title>
        <authorList>
            <person name="Schachtman D."/>
        </authorList>
    </citation>
    <scope>NUCLEOTIDE SEQUENCE [LARGE SCALE GENOMIC DNA]</scope>
    <source>
        <strain evidence="8 9">3262</strain>
    </source>
</reference>
<dbReference type="SMART" id="SM00852">
    <property type="entry name" value="MoCF_biosynth"/>
    <property type="match status" value="1"/>
</dbReference>
<dbReference type="SUPFAM" id="SSF63867">
    <property type="entry name" value="MoeA C-terminal domain-like"/>
    <property type="match status" value="1"/>
</dbReference>
<accession>A0ABU1T785</accession>
<evidence type="ECO:0000256" key="4">
    <source>
        <dbReference type="ARBA" id="ARBA00023150"/>
    </source>
</evidence>
<dbReference type="Gene3D" id="3.40.980.10">
    <property type="entry name" value="MoaB/Mog-like domain"/>
    <property type="match status" value="1"/>
</dbReference>
<comment type="caution">
    <text evidence="8">The sequence shown here is derived from an EMBL/GenBank/DDBJ whole genome shotgun (WGS) entry which is preliminary data.</text>
</comment>
<dbReference type="InterPro" id="IPR008284">
    <property type="entry name" value="MoCF_biosynth_CS"/>
</dbReference>
<dbReference type="NCBIfam" id="TIGR00177">
    <property type="entry name" value="molyb_syn"/>
    <property type="match status" value="1"/>
</dbReference>
<keyword evidence="6 8" id="KW-0808">Transferase</keyword>
<evidence type="ECO:0000313" key="8">
    <source>
        <dbReference type="EMBL" id="MDR6941268.1"/>
    </source>
</evidence>
<keyword evidence="4 6" id="KW-0501">Molybdenum cofactor biosynthesis</keyword>
<dbReference type="InterPro" id="IPR005110">
    <property type="entry name" value="MoeA_linker/N"/>
</dbReference>
<proteinExistence type="inferred from homology"/>
<dbReference type="Proteomes" id="UP001247620">
    <property type="component" value="Unassembled WGS sequence"/>
</dbReference>
<evidence type="ECO:0000259" key="7">
    <source>
        <dbReference type="SMART" id="SM00852"/>
    </source>
</evidence>
<dbReference type="Pfam" id="PF00994">
    <property type="entry name" value="MoCF_biosynth"/>
    <property type="match status" value="1"/>
</dbReference>
<name>A0ABU1T785_9SPHI</name>
<dbReference type="Pfam" id="PF03453">
    <property type="entry name" value="MoeA_N"/>
    <property type="match status" value="1"/>
</dbReference>
<evidence type="ECO:0000256" key="1">
    <source>
        <dbReference type="ARBA" id="ARBA00002901"/>
    </source>
</evidence>